<dbReference type="RefSeq" id="XP_064670878.1">
    <property type="nucleotide sequence ID" value="XM_064817689.1"/>
</dbReference>
<dbReference type="InterPro" id="IPR005639">
    <property type="entry name" value="Pest_crys_dom_I"/>
</dbReference>
<protein>
    <submittedName>
        <fullName evidence="3">Mosquitocidal toxin</fullName>
    </submittedName>
</protein>
<keyword evidence="4" id="KW-1185">Reference proteome</keyword>
<comment type="caution">
    <text evidence="3">The sequence shown here is derived from an EMBL/GenBank/DDBJ whole genome shotgun (WGS) entry which is preliminary data.</text>
</comment>
<dbReference type="Gene3D" id="2.100.10.30">
    <property type="entry name" value="Jacalin-like lectin domain"/>
    <property type="match status" value="1"/>
</dbReference>
<evidence type="ECO:0000313" key="3">
    <source>
        <dbReference type="EMBL" id="KAK4113308.1"/>
    </source>
</evidence>
<evidence type="ECO:0000313" key="4">
    <source>
        <dbReference type="Proteomes" id="UP001302812"/>
    </source>
</evidence>
<dbReference type="Pfam" id="PF03945">
    <property type="entry name" value="Endotoxin_N"/>
    <property type="match status" value="1"/>
</dbReference>
<dbReference type="InterPro" id="IPR038979">
    <property type="entry name" value="Pest_crys"/>
</dbReference>
<evidence type="ECO:0000259" key="1">
    <source>
        <dbReference type="Pfam" id="PF01419"/>
    </source>
</evidence>
<dbReference type="EMBL" id="MU853340">
    <property type="protein sequence ID" value="KAK4113308.1"/>
    <property type="molecule type" value="Genomic_DNA"/>
</dbReference>
<dbReference type="AlphaFoldDB" id="A0AAN6TF50"/>
<reference evidence="3" key="1">
    <citation type="journal article" date="2023" name="Mol. Phylogenet. Evol.">
        <title>Genome-scale phylogeny and comparative genomics of the fungal order Sordariales.</title>
        <authorList>
            <person name="Hensen N."/>
            <person name="Bonometti L."/>
            <person name="Westerberg I."/>
            <person name="Brannstrom I.O."/>
            <person name="Guillou S."/>
            <person name="Cros-Aarteil S."/>
            <person name="Calhoun S."/>
            <person name="Haridas S."/>
            <person name="Kuo A."/>
            <person name="Mondo S."/>
            <person name="Pangilinan J."/>
            <person name="Riley R."/>
            <person name="LaButti K."/>
            <person name="Andreopoulos B."/>
            <person name="Lipzen A."/>
            <person name="Chen C."/>
            <person name="Yan M."/>
            <person name="Daum C."/>
            <person name="Ng V."/>
            <person name="Clum A."/>
            <person name="Steindorff A."/>
            <person name="Ohm R.A."/>
            <person name="Martin F."/>
            <person name="Silar P."/>
            <person name="Natvig D.O."/>
            <person name="Lalanne C."/>
            <person name="Gautier V."/>
            <person name="Ament-Velasquez S.L."/>
            <person name="Kruys A."/>
            <person name="Hutchinson M.I."/>
            <person name="Powell A.J."/>
            <person name="Barry K."/>
            <person name="Miller A.N."/>
            <person name="Grigoriev I.V."/>
            <person name="Debuchy R."/>
            <person name="Gladieux P."/>
            <person name="Hiltunen Thoren M."/>
            <person name="Johannesson H."/>
        </authorList>
    </citation>
    <scope>NUCLEOTIDE SEQUENCE</scope>
    <source>
        <strain evidence="3">CBS 508.74</strain>
    </source>
</reference>
<dbReference type="Gene3D" id="1.20.190.10">
    <property type="entry name" value="Pesticidal crystal protein, N-terminal domain"/>
    <property type="match status" value="1"/>
</dbReference>
<name>A0AAN6TF50_9PEZI</name>
<dbReference type="InterPro" id="IPR036404">
    <property type="entry name" value="Jacalin-like_lectin_dom_sf"/>
</dbReference>
<dbReference type="GO" id="GO:0090729">
    <property type="term" value="F:toxin activity"/>
    <property type="evidence" value="ECO:0007669"/>
    <property type="project" value="InterPro"/>
</dbReference>
<dbReference type="Pfam" id="PF01419">
    <property type="entry name" value="Jacalin"/>
    <property type="match status" value="1"/>
</dbReference>
<feature type="domain" description="Jacalin-type lectin" evidence="1">
    <location>
        <begin position="323"/>
        <end position="408"/>
    </location>
</feature>
<gene>
    <name evidence="3" type="ORF">N656DRAFT_797831</name>
</gene>
<dbReference type="GO" id="GO:0001907">
    <property type="term" value="P:symbiont-mediated killing of host cell"/>
    <property type="evidence" value="ECO:0007669"/>
    <property type="project" value="InterPro"/>
</dbReference>
<dbReference type="SUPFAM" id="SSF56849">
    <property type="entry name" value="delta-Endotoxin (insectocide), N-terminal domain"/>
    <property type="match status" value="1"/>
</dbReference>
<dbReference type="GeneID" id="89941814"/>
<organism evidence="3 4">
    <name type="scientific">Canariomyces notabilis</name>
    <dbReference type="NCBI Taxonomy" id="2074819"/>
    <lineage>
        <taxon>Eukaryota</taxon>
        <taxon>Fungi</taxon>
        <taxon>Dikarya</taxon>
        <taxon>Ascomycota</taxon>
        <taxon>Pezizomycotina</taxon>
        <taxon>Sordariomycetes</taxon>
        <taxon>Sordariomycetidae</taxon>
        <taxon>Sordariales</taxon>
        <taxon>Chaetomiaceae</taxon>
        <taxon>Canariomyces</taxon>
    </lineage>
</organism>
<sequence length="454" mass="50000">MDRVNPDFISNLIAQIFSAAQGGTKLDINDAEAVGQYVYSIIGLGAGLISYIGSALGALCNLLGTIEKYHLEILKQKILGFQSNMDLYSRYLQDFEDAVTPEEKKDAADTLKATHIAFLSVVLAAIPEFQVDPYAVPSLAMFSLVATIHLTLLADGIERGGGWGYTDRNIETMKAQFMAKTSPSSSNTEEILLPHYILEEAISRGARLHHRAPLNGDEDFDYVTYARKICIQGRQNVKLDHGSDSQGYIDASNYRACRDYDSYMVVNVLNYAELWPFMAGDTWTETATRNVDREIFYGPYGRWADNASWTLSSPPPVTDRREPTTSIIVRAWDDIDGLQVKHGSSWDGFQGNSSGGAAKQLDMSKSEYVTSVSATYGTIHKYGNKLGKLAFTTNNNNTLENGNAEHADTVSNVTAPPGYELMSVIITRWVEDTPTGCEGVILGFRPLMTDTARS</sequence>
<dbReference type="PANTHER" id="PTHR37003">
    <property type="entry name" value="ENDOTOXIN_N DOMAIN-CONTAINING PROTEIN-RELATED"/>
    <property type="match status" value="1"/>
</dbReference>
<proteinExistence type="predicted"/>
<dbReference type="Proteomes" id="UP001302812">
    <property type="component" value="Unassembled WGS sequence"/>
</dbReference>
<accession>A0AAN6TF50</accession>
<dbReference type="InterPro" id="IPR001229">
    <property type="entry name" value="Jacalin-like_lectin_dom"/>
</dbReference>
<dbReference type="SUPFAM" id="SSF51101">
    <property type="entry name" value="Mannose-binding lectins"/>
    <property type="match status" value="1"/>
</dbReference>
<feature type="domain" description="Pesticidal crystal protein" evidence="2">
    <location>
        <begin position="65"/>
        <end position="180"/>
    </location>
</feature>
<dbReference type="InterPro" id="IPR036716">
    <property type="entry name" value="Pest_crys_N_sf"/>
</dbReference>
<reference evidence="3" key="2">
    <citation type="submission" date="2023-05" db="EMBL/GenBank/DDBJ databases">
        <authorList>
            <consortium name="Lawrence Berkeley National Laboratory"/>
            <person name="Steindorff A."/>
            <person name="Hensen N."/>
            <person name="Bonometti L."/>
            <person name="Westerberg I."/>
            <person name="Brannstrom I.O."/>
            <person name="Guillou S."/>
            <person name="Cros-Aarteil S."/>
            <person name="Calhoun S."/>
            <person name="Haridas S."/>
            <person name="Kuo A."/>
            <person name="Mondo S."/>
            <person name="Pangilinan J."/>
            <person name="Riley R."/>
            <person name="Labutti K."/>
            <person name="Andreopoulos B."/>
            <person name="Lipzen A."/>
            <person name="Chen C."/>
            <person name="Yanf M."/>
            <person name="Daum C."/>
            <person name="Ng V."/>
            <person name="Clum A."/>
            <person name="Ohm R."/>
            <person name="Martin F."/>
            <person name="Silar P."/>
            <person name="Natvig D."/>
            <person name="Lalanne C."/>
            <person name="Gautier V."/>
            <person name="Ament-Velasquez S.L."/>
            <person name="Kruys A."/>
            <person name="Hutchinson M.I."/>
            <person name="Powell A.J."/>
            <person name="Barry K."/>
            <person name="Miller A.N."/>
            <person name="Grigoriev I.V."/>
            <person name="Debuchy R."/>
            <person name="Gladieux P."/>
            <person name="Thoren M.H."/>
            <person name="Johannesson H."/>
        </authorList>
    </citation>
    <scope>NUCLEOTIDE SEQUENCE</scope>
    <source>
        <strain evidence="3">CBS 508.74</strain>
    </source>
</reference>
<evidence type="ECO:0000259" key="2">
    <source>
        <dbReference type="Pfam" id="PF03945"/>
    </source>
</evidence>
<dbReference type="PANTHER" id="PTHR37003:SF2">
    <property type="entry name" value="PESTICIDAL CRYSTAL PROTEIN N-TERMINAL DOMAIN-CONTAINING PROTEIN"/>
    <property type="match status" value="1"/>
</dbReference>